<dbReference type="Pfam" id="PF00005">
    <property type="entry name" value="ABC_tran"/>
    <property type="match status" value="1"/>
</dbReference>
<gene>
    <name evidence="7" type="ORF">K9B37_19630</name>
</gene>
<dbReference type="PANTHER" id="PTHR43820">
    <property type="entry name" value="HIGH-AFFINITY BRANCHED-CHAIN AMINO ACID TRANSPORT ATP-BINDING PROTEIN LIVF"/>
    <property type="match status" value="1"/>
</dbReference>
<dbReference type="InterPro" id="IPR052156">
    <property type="entry name" value="BCAA_Transport_ATP-bd_LivF"/>
</dbReference>
<dbReference type="EMBL" id="JAIRBM010000018">
    <property type="protein sequence ID" value="MBZ6078472.1"/>
    <property type="molecule type" value="Genomic_DNA"/>
</dbReference>
<name>A0ABS7VU42_9HYPH</name>
<accession>A0ABS7VU42</accession>
<dbReference type="PANTHER" id="PTHR43820:SF2">
    <property type="entry name" value="ABC TRANSPORTER ATP-BINDING PROTEIN"/>
    <property type="match status" value="1"/>
</dbReference>
<proteinExistence type="inferred from homology"/>
<dbReference type="Proteomes" id="UP000704176">
    <property type="component" value="Unassembled WGS sequence"/>
</dbReference>
<dbReference type="PROSITE" id="PS50893">
    <property type="entry name" value="ABC_TRANSPORTER_2"/>
    <property type="match status" value="1"/>
</dbReference>
<keyword evidence="5" id="KW-0029">Amino-acid transport</keyword>
<evidence type="ECO:0000313" key="8">
    <source>
        <dbReference type="Proteomes" id="UP000704176"/>
    </source>
</evidence>
<organism evidence="7 8">
    <name type="scientific">Microvirga puerhi</name>
    <dbReference type="NCBI Taxonomy" id="2876078"/>
    <lineage>
        <taxon>Bacteria</taxon>
        <taxon>Pseudomonadati</taxon>
        <taxon>Pseudomonadota</taxon>
        <taxon>Alphaproteobacteria</taxon>
        <taxon>Hyphomicrobiales</taxon>
        <taxon>Methylobacteriaceae</taxon>
        <taxon>Microvirga</taxon>
    </lineage>
</organism>
<dbReference type="Gene3D" id="3.40.50.300">
    <property type="entry name" value="P-loop containing nucleotide triphosphate hydrolases"/>
    <property type="match status" value="1"/>
</dbReference>
<evidence type="ECO:0000259" key="6">
    <source>
        <dbReference type="PROSITE" id="PS50893"/>
    </source>
</evidence>
<evidence type="ECO:0000256" key="5">
    <source>
        <dbReference type="ARBA" id="ARBA00022970"/>
    </source>
</evidence>
<reference evidence="7 8" key="1">
    <citation type="submission" date="2021-09" db="EMBL/GenBank/DDBJ databases">
        <title>The complete genome sequence of a new microorganism.</title>
        <authorList>
            <person name="Zi Z."/>
        </authorList>
    </citation>
    <scope>NUCLEOTIDE SEQUENCE [LARGE SCALE GENOMIC DNA]</scope>
    <source>
        <strain evidence="7 8">WGZ8</strain>
    </source>
</reference>
<keyword evidence="2" id="KW-0813">Transport</keyword>
<protein>
    <submittedName>
        <fullName evidence="7">ATP-binding cassette domain-containing protein</fullName>
    </submittedName>
</protein>
<dbReference type="InterPro" id="IPR017871">
    <property type="entry name" value="ABC_transporter-like_CS"/>
</dbReference>
<dbReference type="InterPro" id="IPR027417">
    <property type="entry name" value="P-loop_NTPase"/>
</dbReference>
<evidence type="ECO:0000256" key="1">
    <source>
        <dbReference type="ARBA" id="ARBA00005417"/>
    </source>
</evidence>
<feature type="domain" description="ABC transporter" evidence="6">
    <location>
        <begin position="2"/>
        <end position="234"/>
    </location>
</feature>
<dbReference type="SMART" id="SM00382">
    <property type="entry name" value="AAA"/>
    <property type="match status" value="1"/>
</dbReference>
<keyword evidence="8" id="KW-1185">Reference proteome</keyword>
<dbReference type="InterPro" id="IPR003593">
    <property type="entry name" value="AAA+_ATPase"/>
</dbReference>
<evidence type="ECO:0000313" key="7">
    <source>
        <dbReference type="EMBL" id="MBZ6078472.1"/>
    </source>
</evidence>
<dbReference type="InterPro" id="IPR003439">
    <property type="entry name" value="ABC_transporter-like_ATP-bd"/>
</dbReference>
<dbReference type="SUPFAM" id="SSF52540">
    <property type="entry name" value="P-loop containing nucleoside triphosphate hydrolases"/>
    <property type="match status" value="1"/>
</dbReference>
<dbReference type="GO" id="GO:0005524">
    <property type="term" value="F:ATP binding"/>
    <property type="evidence" value="ECO:0007669"/>
    <property type="project" value="UniProtKB-KW"/>
</dbReference>
<keyword evidence="3" id="KW-0547">Nucleotide-binding</keyword>
<evidence type="ECO:0000256" key="2">
    <source>
        <dbReference type="ARBA" id="ARBA00022448"/>
    </source>
</evidence>
<keyword evidence="4 7" id="KW-0067">ATP-binding</keyword>
<comment type="similarity">
    <text evidence="1">Belongs to the ABC transporter superfamily.</text>
</comment>
<comment type="caution">
    <text evidence="7">The sequence shown here is derived from an EMBL/GenBank/DDBJ whole genome shotgun (WGS) entry which is preliminary data.</text>
</comment>
<evidence type="ECO:0000256" key="3">
    <source>
        <dbReference type="ARBA" id="ARBA00022741"/>
    </source>
</evidence>
<evidence type="ECO:0000256" key="4">
    <source>
        <dbReference type="ARBA" id="ARBA00022840"/>
    </source>
</evidence>
<dbReference type="PROSITE" id="PS00211">
    <property type="entry name" value="ABC_TRANSPORTER_1"/>
    <property type="match status" value="1"/>
</dbReference>
<sequence>MLELNSVDAFYGQAHILHDISLSLATGGRLAVLGRNGAGKSTLLKSIMNAGPRVRGEVRLEGELLDGIGASDRVRRGLSLVPEDRRIFTHISVKENILLAQQGTERKSGLPTLEEVIARFPLLRDLVNRLGGQLSGGQQQVLAVARAIAARPRLMLLDEPTEGLAPVIVEDLAEKIVEACATYGIGILLAEQNLWFARQCTSRVLLLDSGSLVFSGDWAEFDASTDLVERYLAV</sequence>